<dbReference type="EMBL" id="ANIZ01002718">
    <property type="protein sequence ID" value="ETI38878.1"/>
    <property type="molecule type" value="Genomic_DNA"/>
</dbReference>
<comment type="caution">
    <text evidence="1">The sequence shown here is derived from an EMBL/GenBank/DDBJ whole genome shotgun (WGS) entry which is preliminary data.</text>
</comment>
<protein>
    <recommendedName>
        <fullName evidence="3">RXLR phytopathogen effector protein WY-domain domain-containing protein</fullName>
    </recommendedName>
</protein>
<gene>
    <name evidence="1" type="ORF">F443_15476</name>
</gene>
<evidence type="ECO:0000313" key="2">
    <source>
        <dbReference type="Proteomes" id="UP000018721"/>
    </source>
</evidence>
<dbReference type="AlphaFoldDB" id="V9EK68"/>
<evidence type="ECO:0000313" key="1">
    <source>
        <dbReference type="EMBL" id="ETI38878.1"/>
    </source>
</evidence>
<proteinExistence type="predicted"/>
<dbReference type="HOGENOM" id="CLU_2417995_0_0_1"/>
<name>V9EK68_PHYNI</name>
<evidence type="ECO:0008006" key="3">
    <source>
        <dbReference type="Google" id="ProtNLM"/>
    </source>
</evidence>
<keyword evidence="2" id="KW-1185">Reference proteome</keyword>
<dbReference type="Proteomes" id="UP000018721">
    <property type="component" value="Unassembled WGS sequence"/>
</dbReference>
<organism evidence="1 2">
    <name type="scientific">Phytophthora nicotianae P1569</name>
    <dbReference type="NCBI Taxonomy" id="1317065"/>
    <lineage>
        <taxon>Eukaryota</taxon>
        <taxon>Sar</taxon>
        <taxon>Stramenopiles</taxon>
        <taxon>Oomycota</taxon>
        <taxon>Peronosporomycetes</taxon>
        <taxon>Peronosporales</taxon>
        <taxon>Peronosporaceae</taxon>
        <taxon>Phytophthora</taxon>
    </lineage>
</organism>
<reference evidence="1 2" key="1">
    <citation type="submission" date="2013-11" db="EMBL/GenBank/DDBJ databases">
        <title>The Genome Sequence of Phytophthora parasitica P1569.</title>
        <authorList>
            <consortium name="The Broad Institute Genomics Platform"/>
            <person name="Russ C."/>
            <person name="Tyler B."/>
            <person name="Panabieres F."/>
            <person name="Shan W."/>
            <person name="Tripathy S."/>
            <person name="Grunwald N."/>
            <person name="Machado M."/>
            <person name="Johnson C.S."/>
            <person name="Arredondo F."/>
            <person name="Hong C."/>
            <person name="Coffey M."/>
            <person name="Young S.K."/>
            <person name="Zeng Q."/>
            <person name="Gargeya S."/>
            <person name="Fitzgerald M."/>
            <person name="Abouelleil A."/>
            <person name="Alvarado L."/>
            <person name="Chapman S.B."/>
            <person name="Gainer-Dewar J."/>
            <person name="Goldberg J."/>
            <person name="Griggs A."/>
            <person name="Gujja S."/>
            <person name="Hansen M."/>
            <person name="Howarth C."/>
            <person name="Imamovic A."/>
            <person name="Ireland A."/>
            <person name="Larimer J."/>
            <person name="McCowan C."/>
            <person name="Murphy C."/>
            <person name="Pearson M."/>
            <person name="Poon T.W."/>
            <person name="Priest M."/>
            <person name="Roberts A."/>
            <person name="Saif S."/>
            <person name="Shea T."/>
            <person name="Sykes S."/>
            <person name="Wortman J."/>
            <person name="Nusbaum C."/>
            <person name="Birren B."/>
        </authorList>
    </citation>
    <scope>NUCLEOTIDE SEQUENCE [LARGE SCALE GENOMIC DNA]</scope>
    <source>
        <strain evidence="1 2">P1569</strain>
    </source>
</reference>
<sequence>MFSILRKRFGDEGLSNVVTSATKLESTSAKEIAEKLQLEIWRTNAKSSDGVFNLLKLNEKSDDILQSSALSTWVEYVLRLSSFKKDKFLPTG</sequence>
<accession>V9EK68</accession>